<dbReference type="InterPro" id="IPR017972">
    <property type="entry name" value="Cyt_P450_CS"/>
</dbReference>
<sequence>MLLPPGLGFLFARLPNLLWPPVVTYAISYFTAIPTSLRIVACILSTPCYIAFEAYKSSRAHHHQLATRGAQDVPVWPGKWPGNLDILLQLVESWKCGYLGDVIDDAFEGIGATMRFSILGDDEIFTYNPQNIKTILVTDFDGYEKGERMMIATQSVLGRGVFNVDGDMWKFHRGMTRMFFTKDRISDLNTLCHNSDSAIALAKSRFRQGGEIDIQDLFSRVTLDTATSFLLGSSVNSLSANLPSSDGTESLVDTSAPSPDSFSRAFASVQRKVGARLWIGPDWPLAEMFRDVTIEDNAVIDKFVWPIIKSALAMKEQNKPAKNDGTDDDETLLSHLVSQTDDLQLIRDEIVNILIAGRDTTTSTLTFATYCLSRNPQAAIRLREEILGKLGPLSPPTYDDMKAMSYTRAVINETLRLFPPVPFNVRETTRDTTWPAEKSGEKPYFIKAKTAICFSVWFMHRSTELWGPDAMVFDPDRFIDERLGKYLTPNPHIFLPFNAGPRLCLGREFAYNQISFALIRFFQTFDPTTIILKQPPSAQPPAAWKSAENVARGKAKAYEDIWPQSHFTLYVKGGLWVTMKENQDVEN</sequence>
<evidence type="ECO:0000256" key="4">
    <source>
        <dbReference type="ARBA" id="ARBA00022723"/>
    </source>
</evidence>
<dbReference type="PRINTS" id="PR00385">
    <property type="entry name" value="P450"/>
</dbReference>
<keyword evidence="5 9" id="KW-0560">Oxidoreductase</keyword>
<dbReference type="PRINTS" id="PR00463">
    <property type="entry name" value="EP450I"/>
</dbReference>
<dbReference type="GO" id="GO:0020037">
    <property type="term" value="F:heme binding"/>
    <property type="evidence" value="ECO:0007669"/>
    <property type="project" value="InterPro"/>
</dbReference>
<comment type="cofactor">
    <cofactor evidence="1 8">
        <name>heme</name>
        <dbReference type="ChEBI" id="CHEBI:30413"/>
    </cofactor>
</comment>
<protein>
    <submittedName>
        <fullName evidence="10">Cytochrome P450</fullName>
    </submittedName>
</protein>
<reference evidence="10 11" key="1">
    <citation type="submission" date="2018-06" db="EMBL/GenBank/DDBJ databases">
        <title>A transcriptomic atlas of mushroom development highlights an independent origin of complex multicellularity.</title>
        <authorList>
            <consortium name="DOE Joint Genome Institute"/>
            <person name="Krizsan K."/>
            <person name="Almasi E."/>
            <person name="Merenyi Z."/>
            <person name="Sahu N."/>
            <person name="Viragh M."/>
            <person name="Koszo T."/>
            <person name="Mondo S."/>
            <person name="Kiss B."/>
            <person name="Balint B."/>
            <person name="Kues U."/>
            <person name="Barry K."/>
            <person name="Hegedus J.C."/>
            <person name="Henrissat B."/>
            <person name="Johnson J."/>
            <person name="Lipzen A."/>
            <person name="Ohm R."/>
            <person name="Nagy I."/>
            <person name="Pangilinan J."/>
            <person name="Yan J."/>
            <person name="Xiong Y."/>
            <person name="Grigoriev I.V."/>
            <person name="Hibbett D.S."/>
            <person name="Nagy L.G."/>
        </authorList>
    </citation>
    <scope>NUCLEOTIDE SEQUENCE [LARGE SCALE GENOMIC DNA]</scope>
    <source>
        <strain evidence="10 11">SZMC22713</strain>
    </source>
</reference>
<dbReference type="AlphaFoldDB" id="A0A4R5XFH8"/>
<keyword evidence="7 9" id="KW-0503">Monooxygenase</keyword>
<dbReference type="PANTHER" id="PTHR24287">
    <property type="entry name" value="P450, PUTATIVE (EUROFUNG)-RELATED"/>
    <property type="match status" value="1"/>
</dbReference>
<evidence type="ECO:0000256" key="9">
    <source>
        <dbReference type="RuleBase" id="RU000461"/>
    </source>
</evidence>
<dbReference type="VEuPathDB" id="FungiDB:BD410DRAFT_780415"/>
<evidence type="ECO:0000256" key="8">
    <source>
        <dbReference type="PIRSR" id="PIRSR602401-1"/>
    </source>
</evidence>
<dbReference type="GO" id="GO:0016705">
    <property type="term" value="F:oxidoreductase activity, acting on paired donors, with incorporation or reduction of molecular oxygen"/>
    <property type="evidence" value="ECO:0007669"/>
    <property type="project" value="InterPro"/>
</dbReference>
<dbReference type="GO" id="GO:0004497">
    <property type="term" value="F:monooxygenase activity"/>
    <property type="evidence" value="ECO:0007669"/>
    <property type="project" value="UniProtKB-KW"/>
</dbReference>
<organism evidence="10 11">
    <name type="scientific">Rickenella mellea</name>
    <dbReference type="NCBI Taxonomy" id="50990"/>
    <lineage>
        <taxon>Eukaryota</taxon>
        <taxon>Fungi</taxon>
        <taxon>Dikarya</taxon>
        <taxon>Basidiomycota</taxon>
        <taxon>Agaricomycotina</taxon>
        <taxon>Agaricomycetes</taxon>
        <taxon>Hymenochaetales</taxon>
        <taxon>Rickenellaceae</taxon>
        <taxon>Rickenella</taxon>
    </lineage>
</organism>
<dbReference type="InterPro" id="IPR001128">
    <property type="entry name" value="Cyt_P450"/>
</dbReference>
<feature type="binding site" description="axial binding residue" evidence="8">
    <location>
        <position position="504"/>
    </location>
    <ligand>
        <name>heme</name>
        <dbReference type="ChEBI" id="CHEBI:30413"/>
    </ligand>
    <ligandPart>
        <name>Fe</name>
        <dbReference type="ChEBI" id="CHEBI:18248"/>
    </ligandPart>
</feature>
<dbReference type="InterPro" id="IPR047146">
    <property type="entry name" value="Cyt_P450_E_CYP52_fungi"/>
</dbReference>
<evidence type="ECO:0000256" key="7">
    <source>
        <dbReference type="ARBA" id="ARBA00023033"/>
    </source>
</evidence>
<name>A0A4R5XFH8_9AGAM</name>
<dbReference type="Proteomes" id="UP000294933">
    <property type="component" value="Unassembled WGS sequence"/>
</dbReference>
<evidence type="ECO:0000256" key="1">
    <source>
        <dbReference type="ARBA" id="ARBA00001971"/>
    </source>
</evidence>
<comment type="similarity">
    <text evidence="2 9">Belongs to the cytochrome P450 family.</text>
</comment>
<evidence type="ECO:0000313" key="10">
    <source>
        <dbReference type="EMBL" id="TDL29910.1"/>
    </source>
</evidence>
<dbReference type="OrthoDB" id="1470350at2759"/>
<dbReference type="PANTHER" id="PTHR24287:SF1">
    <property type="entry name" value="P450, PUTATIVE (EUROFUNG)-RELATED"/>
    <property type="match status" value="1"/>
</dbReference>
<proteinExistence type="inferred from homology"/>
<dbReference type="PROSITE" id="PS00086">
    <property type="entry name" value="CYTOCHROME_P450"/>
    <property type="match status" value="1"/>
</dbReference>
<accession>A0A4R5XFH8</accession>
<keyword evidence="11" id="KW-1185">Reference proteome</keyword>
<dbReference type="SUPFAM" id="SSF48264">
    <property type="entry name" value="Cytochrome P450"/>
    <property type="match status" value="1"/>
</dbReference>
<gene>
    <name evidence="10" type="ORF">BD410DRAFT_780415</name>
</gene>
<dbReference type="Pfam" id="PF00067">
    <property type="entry name" value="p450"/>
    <property type="match status" value="1"/>
</dbReference>
<evidence type="ECO:0000313" key="11">
    <source>
        <dbReference type="Proteomes" id="UP000294933"/>
    </source>
</evidence>
<dbReference type="EMBL" id="ML170156">
    <property type="protein sequence ID" value="TDL29910.1"/>
    <property type="molecule type" value="Genomic_DNA"/>
</dbReference>
<evidence type="ECO:0000256" key="2">
    <source>
        <dbReference type="ARBA" id="ARBA00010617"/>
    </source>
</evidence>
<dbReference type="STRING" id="50990.A0A4R5XFH8"/>
<keyword evidence="3 8" id="KW-0349">Heme</keyword>
<dbReference type="InterPro" id="IPR036396">
    <property type="entry name" value="Cyt_P450_sf"/>
</dbReference>
<evidence type="ECO:0000256" key="5">
    <source>
        <dbReference type="ARBA" id="ARBA00023002"/>
    </source>
</evidence>
<keyword evidence="4 8" id="KW-0479">Metal-binding</keyword>
<evidence type="ECO:0000256" key="6">
    <source>
        <dbReference type="ARBA" id="ARBA00023004"/>
    </source>
</evidence>
<evidence type="ECO:0000256" key="3">
    <source>
        <dbReference type="ARBA" id="ARBA00022617"/>
    </source>
</evidence>
<dbReference type="GO" id="GO:0005506">
    <property type="term" value="F:iron ion binding"/>
    <property type="evidence" value="ECO:0007669"/>
    <property type="project" value="InterPro"/>
</dbReference>
<dbReference type="Gene3D" id="1.10.630.10">
    <property type="entry name" value="Cytochrome P450"/>
    <property type="match status" value="1"/>
</dbReference>
<dbReference type="InterPro" id="IPR002401">
    <property type="entry name" value="Cyt_P450_E_grp-I"/>
</dbReference>
<keyword evidence="6 8" id="KW-0408">Iron</keyword>